<gene>
    <name evidence="1" type="ORF">HNR67_005965</name>
</gene>
<dbReference type="AlphaFoldDB" id="A0A7W7CF55"/>
<keyword evidence="2" id="KW-1185">Reference proteome</keyword>
<dbReference type="RefSeq" id="WP_185005548.1">
    <property type="nucleotide sequence ID" value="NZ_BAAAUI010000043.1"/>
</dbReference>
<proteinExistence type="predicted"/>
<accession>A0A7W7CF55</accession>
<reference evidence="1 2" key="1">
    <citation type="submission" date="2020-08" db="EMBL/GenBank/DDBJ databases">
        <title>Sequencing the genomes of 1000 actinobacteria strains.</title>
        <authorList>
            <person name="Klenk H.-P."/>
        </authorList>
    </citation>
    <scope>NUCLEOTIDE SEQUENCE [LARGE SCALE GENOMIC DNA]</scope>
    <source>
        <strain evidence="1 2">DSM 44230</strain>
    </source>
</reference>
<dbReference type="EMBL" id="JACHMH010000001">
    <property type="protein sequence ID" value="MBB4679847.1"/>
    <property type="molecule type" value="Genomic_DNA"/>
</dbReference>
<evidence type="ECO:0000313" key="2">
    <source>
        <dbReference type="Proteomes" id="UP000533598"/>
    </source>
</evidence>
<organism evidence="1 2">
    <name type="scientific">Crossiella cryophila</name>
    <dbReference type="NCBI Taxonomy" id="43355"/>
    <lineage>
        <taxon>Bacteria</taxon>
        <taxon>Bacillati</taxon>
        <taxon>Actinomycetota</taxon>
        <taxon>Actinomycetes</taxon>
        <taxon>Pseudonocardiales</taxon>
        <taxon>Pseudonocardiaceae</taxon>
        <taxon>Crossiella</taxon>
    </lineage>
</organism>
<dbReference type="Proteomes" id="UP000533598">
    <property type="component" value="Unassembled WGS sequence"/>
</dbReference>
<protein>
    <submittedName>
        <fullName evidence="1">Uncharacterized protein</fullName>
    </submittedName>
</protein>
<sequence>MTVTDEPAQRDRRFDQTRLLESLHWPMRTNPDTGERELLIGEEIGAIAMRAGLGAETNSMLALHMLTVPVLGCSGRPEEWIFLTGPAGASLRLTTLADLSRIAVCLIPRQTWLPLPSAEAPGRVRWVVPPLRGQTLAPWQSVISAVRSTSSVSSQRG</sequence>
<evidence type="ECO:0000313" key="1">
    <source>
        <dbReference type="EMBL" id="MBB4679847.1"/>
    </source>
</evidence>
<name>A0A7W7CF55_9PSEU</name>
<comment type="caution">
    <text evidence="1">The sequence shown here is derived from an EMBL/GenBank/DDBJ whole genome shotgun (WGS) entry which is preliminary data.</text>
</comment>